<proteinExistence type="predicted"/>
<feature type="compositionally biased region" description="Basic and acidic residues" evidence="1">
    <location>
        <begin position="1"/>
        <end position="12"/>
    </location>
</feature>
<evidence type="ECO:0000313" key="4">
    <source>
        <dbReference type="Proteomes" id="UP000593572"/>
    </source>
</evidence>
<evidence type="ECO:0000256" key="1">
    <source>
        <dbReference type="SAM" id="MobiDB-lite"/>
    </source>
</evidence>
<dbReference type="PANTHER" id="PTHR46248:SF9">
    <property type="entry name" value="EXPRESSED PROTEIN"/>
    <property type="match status" value="1"/>
</dbReference>
<accession>A0A7J8MMT8</accession>
<dbReference type="EMBL" id="JABEZX010000009">
    <property type="protein sequence ID" value="MBA0565892.1"/>
    <property type="molecule type" value="Genomic_DNA"/>
</dbReference>
<keyword evidence="4" id="KW-1185">Reference proteome</keyword>
<organism evidence="3 4">
    <name type="scientific">Gossypium lobatum</name>
    <dbReference type="NCBI Taxonomy" id="34289"/>
    <lineage>
        <taxon>Eukaryota</taxon>
        <taxon>Viridiplantae</taxon>
        <taxon>Streptophyta</taxon>
        <taxon>Embryophyta</taxon>
        <taxon>Tracheophyta</taxon>
        <taxon>Spermatophyta</taxon>
        <taxon>Magnoliopsida</taxon>
        <taxon>eudicotyledons</taxon>
        <taxon>Gunneridae</taxon>
        <taxon>Pentapetalae</taxon>
        <taxon>rosids</taxon>
        <taxon>malvids</taxon>
        <taxon>Malvales</taxon>
        <taxon>Malvaceae</taxon>
        <taxon>Malvoideae</taxon>
        <taxon>Gossypium</taxon>
    </lineage>
</organism>
<dbReference type="AlphaFoldDB" id="A0A7J8MMT8"/>
<evidence type="ECO:0000313" key="3">
    <source>
        <dbReference type="EMBL" id="MBA0565892.1"/>
    </source>
</evidence>
<evidence type="ECO:0000259" key="2">
    <source>
        <dbReference type="Pfam" id="PF04784"/>
    </source>
</evidence>
<reference evidence="3 4" key="1">
    <citation type="journal article" date="2019" name="Genome Biol. Evol.">
        <title>Insights into the evolution of the New World diploid cottons (Gossypium, subgenus Houzingenia) based on genome sequencing.</title>
        <authorList>
            <person name="Grover C.E."/>
            <person name="Arick M.A. 2nd"/>
            <person name="Thrash A."/>
            <person name="Conover J.L."/>
            <person name="Sanders W.S."/>
            <person name="Peterson D.G."/>
            <person name="Frelichowski J.E."/>
            <person name="Scheffler J.A."/>
            <person name="Scheffler B.E."/>
            <person name="Wendel J.F."/>
        </authorList>
    </citation>
    <scope>NUCLEOTIDE SEQUENCE [LARGE SCALE GENOMIC DNA]</scope>
    <source>
        <strain evidence="3">157</strain>
        <tissue evidence="3">Leaf</tissue>
    </source>
</reference>
<gene>
    <name evidence="3" type="ORF">Golob_010747</name>
</gene>
<protein>
    <recommendedName>
        <fullName evidence="2">DUF547 domain-containing protein</fullName>
    </recommendedName>
</protein>
<dbReference type="Proteomes" id="UP000593572">
    <property type="component" value="Unassembled WGS sequence"/>
</dbReference>
<dbReference type="PANTHER" id="PTHR46248">
    <property type="entry name" value="EXPRESSED PROTEIN"/>
    <property type="match status" value="1"/>
</dbReference>
<feature type="domain" description="DUF547" evidence="2">
    <location>
        <begin position="132"/>
        <end position="262"/>
    </location>
</feature>
<dbReference type="Pfam" id="PF04784">
    <property type="entry name" value="DUF547"/>
    <property type="match status" value="1"/>
</dbReference>
<dbReference type="InterPro" id="IPR006869">
    <property type="entry name" value="DUF547"/>
</dbReference>
<name>A0A7J8MMT8_9ROSI</name>
<sequence length="428" mass="48589">LECRVRDLDSAEARNLSTSEERPLANDGPNKVSEELVKCLSTIFLRMSSKKRNSAADSFPSLSMLGSQESSDVTKFQDPYGICSNFGRRDIGPYKHLFPIDAGSINLNRTSNSLFLLRRLKLLLGRLAASNLQNLNHQEKLAFWINIYNSCMMNAFLEHGVPESPEMVVELMRKATINVGRRRLNAITIEHFILRLPYHSKFAFSKGAKNDEMTARSMFGLELSEPLVTFALSCGSWSSPAVRVYTASHVEAELEVAKKEYLQATVGISSTKFAIPKLLDWYLLDFAKDLDSLLDWICLQLPSEVGKEAIKYLERAKSESPLQFVQIIPYDFSFRVHIKHVIVRKNARYELNNPADQCCPTVVKPWNEKFVLSLSKFNAKDWFLTFVSPHMVRPCELYASALHGSKEHSSFNGNRLARLTPKLKRESL</sequence>
<feature type="non-terminal residue" evidence="3">
    <location>
        <position position="428"/>
    </location>
</feature>
<comment type="caution">
    <text evidence="3">The sequence shown here is derived from an EMBL/GenBank/DDBJ whole genome shotgun (WGS) entry which is preliminary data.</text>
</comment>
<feature type="region of interest" description="Disordered" evidence="1">
    <location>
        <begin position="1"/>
        <end position="29"/>
    </location>
</feature>